<dbReference type="SUPFAM" id="SSF55729">
    <property type="entry name" value="Acyl-CoA N-acyltransferases (Nat)"/>
    <property type="match status" value="1"/>
</dbReference>
<sequence>MIDFDWYPPGQGLPSDVEAELREMLRDAAEADAEAGFPQLSLDDEPESDTTRLLVWLLPDDRSGRTVPLAPSLAGYLRIEPLHGEDGDLTGTAEVSYVVRPEYRSRGITTMLVEKIGLELGSAEGWCGTGVRALRVWARGNHPAALRMSLRFRRYGIRTALRRWQLVVPLKVGREIDPGAEPGGIAVRAAQSTAERLAAADLWTANGPRHQPPADATLLVSGPAEAPDGAVWIDPESGEPTEWGVAGRLVAVLTRDADRDHEDDPLVRALLVAGLEQLRDGGVRAGIITVDSQDRPVVHEARSLGLMHDQTDVQYTVRNSTIEPLPAVR</sequence>
<organism evidence="2 3">
    <name type="scientific">Pseudonocardia xishanensis</name>
    <dbReference type="NCBI Taxonomy" id="630995"/>
    <lineage>
        <taxon>Bacteria</taxon>
        <taxon>Bacillati</taxon>
        <taxon>Actinomycetota</taxon>
        <taxon>Actinomycetes</taxon>
        <taxon>Pseudonocardiales</taxon>
        <taxon>Pseudonocardiaceae</taxon>
        <taxon>Pseudonocardia</taxon>
    </lineage>
</organism>
<dbReference type="Proteomes" id="UP001501598">
    <property type="component" value="Unassembled WGS sequence"/>
</dbReference>
<gene>
    <name evidence="2" type="ORF">GCM10023175_29500</name>
</gene>
<dbReference type="EMBL" id="BAABGT010000032">
    <property type="protein sequence ID" value="GAA4546715.1"/>
    <property type="molecule type" value="Genomic_DNA"/>
</dbReference>
<evidence type="ECO:0000313" key="2">
    <source>
        <dbReference type="EMBL" id="GAA4546715.1"/>
    </source>
</evidence>
<feature type="domain" description="N-acetyltransferase" evidence="1">
    <location>
        <begin position="23"/>
        <end position="175"/>
    </location>
</feature>
<dbReference type="InterPro" id="IPR000182">
    <property type="entry name" value="GNAT_dom"/>
</dbReference>
<name>A0ABP8RRW4_9PSEU</name>
<keyword evidence="3" id="KW-1185">Reference proteome</keyword>
<dbReference type="PROSITE" id="PS51186">
    <property type="entry name" value="GNAT"/>
    <property type="match status" value="1"/>
</dbReference>
<dbReference type="InterPro" id="IPR016181">
    <property type="entry name" value="Acyl_CoA_acyltransferase"/>
</dbReference>
<reference evidence="3" key="1">
    <citation type="journal article" date="2019" name="Int. J. Syst. Evol. Microbiol.">
        <title>The Global Catalogue of Microorganisms (GCM) 10K type strain sequencing project: providing services to taxonomists for standard genome sequencing and annotation.</title>
        <authorList>
            <consortium name="The Broad Institute Genomics Platform"/>
            <consortium name="The Broad Institute Genome Sequencing Center for Infectious Disease"/>
            <person name="Wu L."/>
            <person name="Ma J."/>
        </authorList>
    </citation>
    <scope>NUCLEOTIDE SEQUENCE [LARGE SCALE GENOMIC DNA]</scope>
    <source>
        <strain evidence="3">JCM 17906</strain>
    </source>
</reference>
<comment type="caution">
    <text evidence="2">The sequence shown here is derived from an EMBL/GenBank/DDBJ whole genome shotgun (WGS) entry which is preliminary data.</text>
</comment>
<proteinExistence type="predicted"/>
<dbReference type="RefSeq" id="WP_345417564.1">
    <property type="nucleotide sequence ID" value="NZ_BAABGT010000032.1"/>
</dbReference>
<dbReference type="Gene3D" id="3.40.630.30">
    <property type="match status" value="1"/>
</dbReference>
<evidence type="ECO:0000313" key="3">
    <source>
        <dbReference type="Proteomes" id="UP001501598"/>
    </source>
</evidence>
<protein>
    <recommendedName>
        <fullName evidence="1">N-acetyltransferase domain-containing protein</fullName>
    </recommendedName>
</protein>
<accession>A0ABP8RRW4</accession>
<dbReference type="Pfam" id="PF00583">
    <property type="entry name" value="Acetyltransf_1"/>
    <property type="match status" value="1"/>
</dbReference>
<evidence type="ECO:0000259" key="1">
    <source>
        <dbReference type="PROSITE" id="PS51186"/>
    </source>
</evidence>